<feature type="chain" id="PRO_5045409925" evidence="1">
    <location>
        <begin position="26"/>
        <end position="246"/>
    </location>
</feature>
<proteinExistence type="predicted"/>
<organism evidence="2 3">
    <name type="scientific">Thalassobacterium maritimum</name>
    <dbReference type="NCBI Taxonomy" id="3041265"/>
    <lineage>
        <taxon>Bacteria</taxon>
        <taxon>Pseudomonadati</taxon>
        <taxon>Verrucomicrobiota</taxon>
        <taxon>Opitutia</taxon>
        <taxon>Puniceicoccales</taxon>
        <taxon>Coraliomargaritaceae</taxon>
        <taxon>Thalassobacterium</taxon>
    </lineage>
</organism>
<reference evidence="2 3" key="1">
    <citation type="submission" date="2023-04" db="EMBL/GenBank/DDBJ databases">
        <title>A novel bacteria isolated from coastal sediment.</title>
        <authorList>
            <person name="Liu X.-J."/>
            <person name="Du Z.-J."/>
        </authorList>
    </citation>
    <scope>NUCLEOTIDE SEQUENCE [LARGE SCALE GENOMIC DNA]</scope>
    <source>
        <strain evidence="2 3">SDUM461003</strain>
    </source>
</reference>
<name>A0ABU1AVJ8_9BACT</name>
<evidence type="ECO:0000313" key="3">
    <source>
        <dbReference type="Proteomes" id="UP001225316"/>
    </source>
</evidence>
<gene>
    <name evidence="2" type="ORF">QEH52_11725</name>
</gene>
<keyword evidence="3" id="KW-1185">Reference proteome</keyword>
<comment type="caution">
    <text evidence="2">The sequence shown here is derived from an EMBL/GenBank/DDBJ whole genome shotgun (WGS) entry which is preliminary data.</text>
</comment>
<dbReference type="EMBL" id="JARXHW010000026">
    <property type="protein sequence ID" value="MDQ8208181.1"/>
    <property type="molecule type" value="Genomic_DNA"/>
</dbReference>
<accession>A0ABU1AVJ8</accession>
<feature type="signal peptide" evidence="1">
    <location>
        <begin position="1"/>
        <end position="25"/>
    </location>
</feature>
<sequence>MKRHTPKLACFILLCFNLITSSAHAGEMSIPGIKPVQKVEKNSFQLKRFSNNLKPSDFSSSVSGQQNDWRSVVQNNNGALKIALKTGDWDRPDSNATSKLWLSYNGDWASVAKNGRTLRFSYTFGKSSPGVLCRFRFGASAQSRQDYQGDYALSLIYGDTSCSFSVDDKDTSGHLPTAIGEGSTVVIDLRPNNTASITIDDQLILDDQVVELDENFISLVAVDTDALSGNQAKILYLQEFKVSLER</sequence>
<dbReference type="Proteomes" id="UP001225316">
    <property type="component" value="Unassembled WGS sequence"/>
</dbReference>
<keyword evidence="1" id="KW-0732">Signal</keyword>
<evidence type="ECO:0000256" key="1">
    <source>
        <dbReference type="SAM" id="SignalP"/>
    </source>
</evidence>
<protein>
    <submittedName>
        <fullName evidence="2">Uncharacterized protein</fullName>
    </submittedName>
</protein>
<dbReference type="RefSeq" id="WP_308950661.1">
    <property type="nucleotide sequence ID" value="NZ_JARXHW010000026.1"/>
</dbReference>
<evidence type="ECO:0000313" key="2">
    <source>
        <dbReference type="EMBL" id="MDQ8208181.1"/>
    </source>
</evidence>